<evidence type="ECO:0000256" key="2">
    <source>
        <dbReference type="SAM" id="MobiDB-lite"/>
    </source>
</evidence>
<feature type="region of interest" description="Disordered" evidence="2">
    <location>
        <begin position="158"/>
        <end position="187"/>
    </location>
</feature>
<dbReference type="GO" id="GO:0005829">
    <property type="term" value="C:cytosol"/>
    <property type="evidence" value="ECO:0007669"/>
    <property type="project" value="TreeGrafter"/>
</dbReference>
<dbReference type="GeneID" id="18912987"/>
<evidence type="ECO:0000313" key="3">
    <source>
        <dbReference type="EMBL" id="EKM54834.1"/>
    </source>
</evidence>
<dbReference type="GO" id="GO:0000049">
    <property type="term" value="F:tRNA binding"/>
    <property type="evidence" value="ECO:0007669"/>
    <property type="project" value="TreeGrafter"/>
</dbReference>
<dbReference type="PANTHER" id="PTHR42918">
    <property type="entry name" value="LYSYL-TRNA SYNTHETASE"/>
    <property type="match status" value="1"/>
</dbReference>
<organism evidence="3 4">
    <name type="scientific">Phanerochaete carnosa (strain HHB-10118-sp)</name>
    <name type="common">White-rot fungus</name>
    <name type="synonym">Peniophora carnosa</name>
    <dbReference type="NCBI Taxonomy" id="650164"/>
    <lineage>
        <taxon>Eukaryota</taxon>
        <taxon>Fungi</taxon>
        <taxon>Dikarya</taxon>
        <taxon>Basidiomycota</taxon>
        <taxon>Agaricomycotina</taxon>
        <taxon>Agaricomycetes</taxon>
        <taxon>Polyporales</taxon>
        <taxon>Phanerochaetaceae</taxon>
        <taxon>Phanerochaete</taxon>
    </lineage>
</organism>
<dbReference type="PANTHER" id="PTHR42918:SF9">
    <property type="entry name" value="LYSINE--TRNA LIGASE"/>
    <property type="match status" value="1"/>
</dbReference>
<dbReference type="Proteomes" id="UP000008370">
    <property type="component" value="Unassembled WGS sequence"/>
</dbReference>
<dbReference type="AlphaFoldDB" id="K5W7A8"/>
<sequence length="323" mass="36291">MKAQRPSAALRGVWRTRRNVLLLDNLVGELSLSTSPPPSPLVADGRMSPLAKCHQLRPGLCEHFEGFMCQMEVRNACVELNDLFEQRLRFEERLRWKEQGDDEKRGSLATFLADSASIHKEIPVIKPVDTAAGTADHVDPLRKSEQPARMLDISAHSSVNGRKRRNSAHTEDASFFSRTSGGQEVAGHRFPTLPKLQRLGVVNDEATLVAPRALAGPRGPDDVPARERLELAGFTWSKRHTVRRRRQARLRSLVSPLIQALELRERHSRDVKMLLLNVAYNALVDFLAYRNGREGEESKEQQYGQHIGPEVPWARPGPDDTEG</sequence>
<reference evidence="3 4" key="1">
    <citation type="journal article" date="2012" name="BMC Genomics">
        <title>Comparative genomics of the white-rot fungi, Phanerochaete carnosa and P. chrysosporium, to elucidate the genetic basis of the distinct wood types they colonize.</title>
        <authorList>
            <person name="Suzuki H."/>
            <person name="MacDonald J."/>
            <person name="Syed K."/>
            <person name="Salamov A."/>
            <person name="Hori C."/>
            <person name="Aerts A."/>
            <person name="Henrissat B."/>
            <person name="Wiebenga A."/>
            <person name="vanKuyk P.A."/>
            <person name="Barry K."/>
            <person name="Lindquist E."/>
            <person name="LaButti K."/>
            <person name="Lapidus A."/>
            <person name="Lucas S."/>
            <person name="Coutinho P."/>
            <person name="Gong Y."/>
            <person name="Samejima M."/>
            <person name="Mahadevan R."/>
            <person name="Abou-Zaid M."/>
            <person name="de Vries R.P."/>
            <person name="Igarashi K."/>
            <person name="Yadav J.S."/>
            <person name="Grigoriev I.V."/>
            <person name="Master E.R."/>
        </authorList>
    </citation>
    <scope>NUCLEOTIDE SEQUENCE [LARGE SCALE GENOMIC DNA]</scope>
    <source>
        <strain evidence="3 4">HHB-10118-sp</strain>
    </source>
</reference>
<proteinExistence type="predicted"/>
<feature type="region of interest" description="Disordered" evidence="2">
    <location>
        <begin position="295"/>
        <end position="323"/>
    </location>
</feature>
<dbReference type="InterPro" id="IPR045864">
    <property type="entry name" value="aa-tRNA-synth_II/BPL/LPL"/>
</dbReference>
<dbReference type="GO" id="GO:0004824">
    <property type="term" value="F:lysine-tRNA ligase activity"/>
    <property type="evidence" value="ECO:0007669"/>
    <property type="project" value="TreeGrafter"/>
</dbReference>
<evidence type="ECO:0000313" key="4">
    <source>
        <dbReference type="Proteomes" id="UP000008370"/>
    </source>
</evidence>
<name>K5W7A8_PHACS</name>
<feature type="non-terminal residue" evidence="3">
    <location>
        <position position="323"/>
    </location>
</feature>
<dbReference type="SUPFAM" id="SSF55681">
    <property type="entry name" value="Class II aaRS and biotin synthetases"/>
    <property type="match status" value="1"/>
</dbReference>
<dbReference type="GO" id="GO:0006430">
    <property type="term" value="P:lysyl-tRNA aminoacylation"/>
    <property type="evidence" value="ECO:0007669"/>
    <property type="project" value="TreeGrafter"/>
</dbReference>
<dbReference type="KEGG" id="pco:PHACADRAFT_210609"/>
<protein>
    <submittedName>
        <fullName evidence="3">Uncharacterized protein</fullName>
    </submittedName>
</protein>
<gene>
    <name evidence="3" type="ORF">PHACADRAFT_210609</name>
</gene>
<keyword evidence="4" id="KW-1185">Reference proteome</keyword>
<dbReference type="STRING" id="650164.K5W7A8"/>
<dbReference type="RefSeq" id="XP_007397511.1">
    <property type="nucleotide sequence ID" value="XM_007397449.1"/>
</dbReference>
<dbReference type="Gene3D" id="3.30.930.10">
    <property type="entry name" value="Bira Bifunctional Protein, Domain 2"/>
    <property type="match status" value="1"/>
</dbReference>
<dbReference type="InParanoid" id="K5W7A8"/>
<dbReference type="HOGENOM" id="CLU_862092_0_0_1"/>
<accession>K5W7A8</accession>
<evidence type="ECO:0000256" key="1">
    <source>
        <dbReference type="ARBA" id="ARBA00022741"/>
    </source>
</evidence>
<dbReference type="EMBL" id="JH930473">
    <property type="protein sequence ID" value="EKM54834.1"/>
    <property type="molecule type" value="Genomic_DNA"/>
</dbReference>
<keyword evidence="1" id="KW-0547">Nucleotide-binding</keyword>